<dbReference type="AlphaFoldDB" id="A0A8H5I079"/>
<dbReference type="OrthoDB" id="5590282at2759"/>
<dbReference type="SMART" id="SM01332">
    <property type="entry name" value="Cyclin_C"/>
    <property type="match status" value="1"/>
</dbReference>
<dbReference type="PANTHER" id="PTHR10177">
    <property type="entry name" value="CYCLINS"/>
    <property type="match status" value="1"/>
</dbReference>
<gene>
    <name evidence="5" type="ORF">D9757_001562</name>
</gene>
<dbReference type="InterPro" id="IPR006671">
    <property type="entry name" value="Cyclin_N"/>
</dbReference>
<comment type="similarity">
    <text evidence="2">Belongs to the cyclin family.</text>
</comment>
<protein>
    <recommendedName>
        <fullName evidence="7">Cyclin N-terminal domain-containing protein</fullName>
    </recommendedName>
</protein>
<accession>A0A8H5I079</accession>
<comment type="caution">
    <text evidence="5">The sequence shown here is derived from an EMBL/GenBank/DDBJ whole genome shotgun (WGS) entry which is preliminary data.</text>
</comment>
<dbReference type="Pfam" id="PF02984">
    <property type="entry name" value="Cyclin_C"/>
    <property type="match status" value="1"/>
</dbReference>
<keyword evidence="1 2" id="KW-0195">Cyclin</keyword>
<evidence type="ECO:0000256" key="2">
    <source>
        <dbReference type="RuleBase" id="RU000383"/>
    </source>
</evidence>
<organism evidence="5 6">
    <name type="scientific">Collybiopsis confluens</name>
    <dbReference type="NCBI Taxonomy" id="2823264"/>
    <lineage>
        <taxon>Eukaryota</taxon>
        <taxon>Fungi</taxon>
        <taxon>Dikarya</taxon>
        <taxon>Basidiomycota</taxon>
        <taxon>Agaricomycotina</taxon>
        <taxon>Agaricomycetes</taxon>
        <taxon>Agaricomycetidae</taxon>
        <taxon>Agaricales</taxon>
        <taxon>Marasmiineae</taxon>
        <taxon>Omphalotaceae</taxon>
        <taxon>Collybiopsis</taxon>
    </lineage>
</organism>
<keyword evidence="6" id="KW-1185">Reference proteome</keyword>
<evidence type="ECO:0000256" key="1">
    <source>
        <dbReference type="ARBA" id="ARBA00023127"/>
    </source>
</evidence>
<reference evidence="5 6" key="1">
    <citation type="journal article" date="2020" name="ISME J.">
        <title>Uncovering the hidden diversity of litter-decomposition mechanisms in mushroom-forming fungi.</title>
        <authorList>
            <person name="Floudas D."/>
            <person name="Bentzer J."/>
            <person name="Ahren D."/>
            <person name="Johansson T."/>
            <person name="Persson P."/>
            <person name="Tunlid A."/>
        </authorList>
    </citation>
    <scope>NUCLEOTIDE SEQUENCE [LARGE SCALE GENOMIC DNA]</scope>
    <source>
        <strain evidence="5 6">CBS 406.79</strain>
    </source>
</reference>
<dbReference type="InterPro" id="IPR036915">
    <property type="entry name" value="Cyclin-like_sf"/>
</dbReference>
<evidence type="ECO:0000259" key="4">
    <source>
        <dbReference type="SMART" id="SM01332"/>
    </source>
</evidence>
<dbReference type="InterPro" id="IPR004367">
    <property type="entry name" value="Cyclin_C-dom"/>
</dbReference>
<dbReference type="Proteomes" id="UP000518752">
    <property type="component" value="Unassembled WGS sequence"/>
</dbReference>
<evidence type="ECO:0000259" key="3">
    <source>
        <dbReference type="SMART" id="SM00385"/>
    </source>
</evidence>
<dbReference type="EMBL" id="JAACJN010000006">
    <property type="protein sequence ID" value="KAF5392385.1"/>
    <property type="molecule type" value="Genomic_DNA"/>
</dbReference>
<feature type="domain" description="Cyclin-like" evidence="3">
    <location>
        <begin position="322"/>
        <end position="410"/>
    </location>
</feature>
<feature type="domain" description="Cyclin-like" evidence="3">
    <location>
        <begin position="420"/>
        <end position="500"/>
    </location>
</feature>
<sequence length="541" mass="61922">MNITSISFCFVRFNGPGLTPAAISGAKGLESVFNILFITMDRPHTHALSVGPRHHELDPRLITWTDSNPKVLSICLCISHSGMLVVRTRMGGEITMLGKVFRRCVATVRSPKDMYLSKLGLKTQRRGRPIVHHPYRVSLKPAFVVSEGPGEEILTRMDFRAQNKIIMITAKTSRNSFASSRPRKTLFIMIRSYPAGVRRAPPEAAPQKDVRGIFEPQGMTFEADEDIRGEACGNPLGIGTRVPEQPPTVFSYWVKDHEVRVNDVFGCSKGEQICEEDTESDGEYAIEILEYMAELAEKLMPKAEYMNRVQAINPDHRRMVVNKMQRIHDKCSMQPDTLWMGVNVLDRFLSKYKLPSEDAMSSVGVASLLIAAKYEENFDRINILSKWNIHSREVRCKVFKWERCILEVLEFEVYNCSPYRWMSRVHRGSGYDPKMTELSEFLVEVTLTDTHFIGCKPCLIAAVGSYGAWIMLGKDWNDLRVHYSEYSEAQLLPCFQSILWLLRKPSFDTHYVYRKYTRGDRLQILELAERWAQNHSDSDST</sequence>
<dbReference type="Gene3D" id="1.10.472.10">
    <property type="entry name" value="Cyclin-like"/>
    <property type="match status" value="2"/>
</dbReference>
<evidence type="ECO:0008006" key="7">
    <source>
        <dbReference type="Google" id="ProtNLM"/>
    </source>
</evidence>
<dbReference type="SMART" id="SM00385">
    <property type="entry name" value="CYCLIN"/>
    <property type="match status" value="2"/>
</dbReference>
<evidence type="ECO:0000313" key="6">
    <source>
        <dbReference type="Proteomes" id="UP000518752"/>
    </source>
</evidence>
<dbReference type="InterPro" id="IPR039361">
    <property type="entry name" value="Cyclin"/>
</dbReference>
<dbReference type="Pfam" id="PF00134">
    <property type="entry name" value="Cyclin_N"/>
    <property type="match status" value="1"/>
</dbReference>
<feature type="domain" description="Cyclin C-terminal" evidence="4">
    <location>
        <begin position="416"/>
        <end position="528"/>
    </location>
</feature>
<evidence type="ECO:0000313" key="5">
    <source>
        <dbReference type="EMBL" id="KAF5392385.1"/>
    </source>
</evidence>
<name>A0A8H5I079_9AGAR</name>
<proteinExistence type="inferred from homology"/>
<dbReference type="InterPro" id="IPR013763">
    <property type="entry name" value="Cyclin-like_dom"/>
</dbReference>
<dbReference type="SUPFAM" id="SSF47954">
    <property type="entry name" value="Cyclin-like"/>
    <property type="match status" value="2"/>
</dbReference>